<evidence type="ECO:0000313" key="1">
    <source>
        <dbReference type="EMBL" id="JAP43334.1"/>
    </source>
</evidence>
<dbReference type="AlphaFoldDB" id="A0A0X3NU71"/>
<dbReference type="EMBL" id="GEEE01019891">
    <property type="protein sequence ID" value="JAP43334.1"/>
    <property type="molecule type" value="Transcribed_RNA"/>
</dbReference>
<gene>
    <name evidence="1" type="ORF">TR119469</name>
</gene>
<name>A0A0X3NU71_SCHSO</name>
<protein>
    <submittedName>
        <fullName evidence="1">Uncharacterized protein</fullName>
    </submittedName>
</protein>
<sequence>MISVNNVRKGHSGLPCSCQFQLNILKSRALFDCPRVLGNILNSRLLRSISKGRPFQSQALHTRIVYNWLITAYKSEMDIPGSLVFAGSKLSSSSPMRYATACKDSKLCQGTKTYLFIIQISEHLTIIIHIPNRKLTKQLVLDYILGYNS</sequence>
<accession>A0A0X3NU71</accession>
<reference evidence="1" key="1">
    <citation type="submission" date="2016-01" db="EMBL/GenBank/DDBJ databases">
        <title>Reference transcriptome for the parasite Schistocephalus solidus: insights into the molecular evolution of parasitism.</title>
        <authorList>
            <person name="Hebert F.O."/>
            <person name="Grambauer S."/>
            <person name="Barber I."/>
            <person name="Landry C.R."/>
            <person name="Aubin-Horth N."/>
        </authorList>
    </citation>
    <scope>NUCLEOTIDE SEQUENCE</scope>
</reference>
<proteinExistence type="predicted"/>
<organism evidence="1">
    <name type="scientific">Schistocephalus solidus</name>
    <name type="common">Tapeworm</name>
    <dbReference type="NCBI Taxonomy" id="70667"/>
    <lineage>
        <taxon>Eukaryota</taxon>
        <taxon>Metazoa</taxon>
        <taxon>Spiralia</taxon>
        <taxon>Lophotrochozoa</taxon>
        <taxon>Platyhelminthes</taxon>
        <taxon>Cestoda</taxon>
        <taxon>Eucestoda</taxon>
        <taxon>Diphyllobothriidea</taxon>
        <taxon>Diphyllobothriidae</taxon>
        <taxon>Schistocephalus</taxon>
    </lineage>
</organism>